<feature type="region of interest" description="Disordered" evidence="1">
    <location>
        <begin position="1"/>
        <end position="152"/>
    </location>
</feature>
<feature type="compositionally biased region" description="Acidic residues" evidence="1">
    <location>
        <begin position="1"/>
        <end position="10"/>
    </location>
</feature>
<sequence>MSGEDEEGDGTGEFSGAVLTDGAQQASSASGAAGGLSTEQLRELIAGVVRETTSATSSAAASSSGEKKNDTGDPWQQAASGAEGASAAARREGTRDGGGAERSKDRSDKDESAWDRWKKDDNGWWSKDDDGRKKDDDDWKSKDDKGDGWRDSDWRAARWSHDSWGGFGGKGDYSDPPAWPGWNHYRQWRRALKRWDTNTDVPAWRRAEKLLKLFDYNLQAKFDDVPESTLTGLGWLEVILGRMDMMTGEREGDDLRRAGRKALFEAQRNKDEALIQFVSRREAQLTEAESHEMWLSPKLKGLLLEEGAGLTSQGQQNLRTLTQGRMDYSSVSWALRQMDATGSERLLPGRQGLGAMPATGAEEQDPSEVEARQAFPSASFPPSGRSVVVVVVSPPSSSLSQPPPPHRPAFAAAAAVCSNRPTISPD</sequence>
<protein>
    <submittedName>
        <fullName evidence="2">Uncharacterized protein</fullName>
    </submittedName>
</protein>
<dbReference type="Proteomes" id="UP001189429">
    <property type="component" value="Unassembled WGS sequence"/>
</dbReference>
<feature type="compositionally biased region" description="Low complexity" evidence="1">
    <location>
        <begin position="78"/>
        <end position="88"/>
    </location>
</feature>
<comment type="caution">
    <text evidence="2">The sequence shown here is derived from an EMBL/GenBank/DDBJ whole genome shotgun (WGS) entry which is preliminary data.</text>
</comment>
<feature type="compositionally biased region" description="Low complexity" evidence="1">
    <location>
        <begin position="52"/>
        <end position="64"/>
    </location>
</feature>
<accession>A0ABN9R410</accession>
<feature type="region of interest" description="Disordered" evidence="1">
    <location>
        <begin position="345"/>
        <end position="383"/>
    </location>
</feature>
<evidence type="ECO:0000313" key="2">
    <source>
        <dbReference type="EMBL" id="CAK0813514.1"/>
    </source>
</evidence>
<gene>
    <name evidence="2" type="ORF">PCOR1329_LOCUS17412</name>
</gene>
<keyword evidence="3" id="KW-1185">Reference proteome</keyword>
<feature type="compositionally biased region" description="Low complexity" evidence="1">
    <location>
        <begin position="22"/>
        <end position="31"/>
    </location>
</feature>
<feature type="compositionally biased region" description="Basic and acidic residues" evidence="1">
    <location>
        <begin position="89"/>
        <end position="152"/>
    </location>
</feature>
<reference evidence="2" key="1">
    <citation type="submission" date="2023-10" db="EMBL/GenBank/DDBJ databases">
        <authorList>
            <person name="Chen Y."/>
            <person name="Shah S."/>
            <person name="Dougan E. K."/>
            <person name="Thang M."/>
            <person name="Chan C."/>
        </authorList>
    </citation>
    <scope>NUCLEOTIDE SEQUENCE [LARGE SCALE GENOMIC DNA]</scope>
</reference>
<proteinExistence type="predicted"/>
<name>A0ABN9R410_9DINO</name>
<evidence type="ECO:0000256" key="1">
    <source>
        <dbReference type="SAM" id="MobiDB-lite"/>
    </source>
</evidence>
<dbReference type="EMBL" id="CAUYUJ010005402">
    <property type="protein sequence ID" value="CAK0813514.1"/>
    <property type="molecule type" value="Genomic_DNA"/>
</dbReference>
<organism evidence="2 3">
    <name type="scientific">Prorocentrum cordatum</name>
    <dbReference type="NCBI Taxonomy" id="2364126"/>
    <lineage>
        <taxon>Eukaryota</taxon>
        <taxon>Sar</taxon>
        <taxon>Alveolata</taxon>
        <taxon>Dinophyceae</taxon>
        <taxon>Prorocentrales</taxon>
        <taxon>Prorocentraceae</taxon>
        <taxon>Prorocentrum</taxon>
    </lineage>
</organism>
<evidence type="ECO:0000313" key="3">
    <source>
        <dbReference type="Proteomes" id="UP001189429"/>
    </source>
</evidence>